<name>A0A2S7SSC6_9BACT</name>
<proteinExistence type="predicted"/>
<dbReference type="PROSITE" id="PS51257">
    <property type="entry name" value="PROKAR_LIPOPROTEIN"/>
    <property type="match status" value="1"/>
</dbReference>
<keyword evidence="1" id="KW-0472">Membrane</keyword>
<sequence>MILHLSRPKSVSKFFVNSVLITFFSIWASSCVFHPVGDLNVTFVNNSSNKYFVGESYDCDPCEIDFAVRYYCSGTHDQHLFPQIILPGESITMTTKLFNYEKAFAINADSLDEYCNNTNGYAISRQKWVKLFRKNNLDENNKTCTFTIK</sequence>
<organism evidence="2 3">
    <name type="scientific">Flavipsychrobacter stenotrophus</name>
    <dbReference type="NCBI Taxonomy" id="2077091"/>
    <lineage>
        <taxon>Bacteria</taxon>
        <taxon>Pseudomonadati</taxon>
        <taxon>Bacteroidota</taxon>
        <taxon>Chitinophagia</taxon>
        <taxon>Chitinophagales</taxon>
        <taxon>Chitinophagaceae</taxon>
        <taxon>Flavipsychrobacter</taxon>
    </lineage>
</organism>
<evidence type="ECO:0000256" key="1">
    <source>
        <dbReference type="SAM" id="Phobius"/>
    </source>
</evidence>
<keyword evidence="3" id="KW-1185">Reference proteome</keyword>
<dbReference type="Proteomes" id="UP000239872">
    <property type="component" value="Unassembled WGS sequence"/>
</dbReference>
<keyword evidence="1" id="KW-1133">Transmembrane helix</keyword>
<evidence type="ECO:0000313" key="2">
    <source>
        <dbReference type="EMBL" id="PQJ09618.1"/>
    </source>
</evidence>
<reference evidence="2 3" key="1">
    <citation type="submission" date="2018-01" db="EMBL/GenBank/DDBJ databases">
        <title>A novel member of the phylum Bacteroidetes isolated from glacier ice.</title>
        <authorList>
            <person name="Liu Q."/>
            <person name="Xin Y.-H."/>
        </authorList>
    </citation>
    <scope>NUCLEOTIDE SEQUENCE [LARGE SCALE GENOMIC DNA]</scope>
    <source>
        <strain evidence="2 3">RB1R16</strain>
    </source>
</reference>
<dbReference type="EMBL" id="PPSL01000005">
    <property type="protein sequence ID" value="PQJ09618.1"/>
    <property type="molecule type" value="Genomic_DNA"/>
</dbReference>
<keyword evidence="1" id="KW-0812">Transmembrane</keyword>
<feature type="transmembrane region" description="Helical" evidence="1">
    <location>
        <begin position="14"/>
        <end position="36"/>
    </location>
</feature>
<comment type="caution">
    <text evidence="2">The sequence shown here is derived from an EMBL/GenBank/DDBJ whole genome shotgun (WGS) entry which is preliminary data.</text>
</comment>
<accession>A0A2S7SSC6</accession>
<gene>
    <name evidence="2" type="ORF">CJD36_016905</name>
</gene>
<protein>
    <recommendedName>
        <fullName evidence="4">Lipoprotein</fullName>
    </recommendedName>
</protein>
<evidence type="ECO:0008006" key="4">
    <source>
        <dbReference type="Google" id="ProtNLM"/>
    </source>
</evidence>
<dbReference type="AlphaFoldDB" id="A0A2S7SSC6"/>
<evidence type="ECO:0000313" key="3">
    <source>
        <dbReference type="Proteomes" id="UP000239872"/>
    </source>
</evidence>